<dbReference type="EMBL" id="JAPNOA010000007">
    <property type="protein sequence ID" value="MCY0963921.1"/>
    <property type="molecule type" value="Genomic_DNA"/>
</dbReference>
<dbReference type="GO" id="GO:0034899">
    <property type="term" value="F:trimethylamine monooxygenase activity"/>
    <property type="evidence" value="ECO:0007669"/>
    <property type="project" value="UniProtKB-EC"/>
</dbReference>
<dbReference type="InterPro" id="IPR020946">
    <property type="entry name" value="Flavin_mOase-like"/>
</dbReference>
<comment type="similarity">
    <text evidence="2">Belongs to the FMO family.</text>
</comment>
<keyword evidence="6" id="KW-0560">Oxidoreductase</keyword>
<gene>
    <name evidence="10" type="ORF">OUO13_01820</name>
</gene>
<dbReference type="Proteomes" id="UP001150830">
    <property type="component" value="Unassembled WGS sequence"/>
</dbReference>
<dbReference type="AlphaFoldDB" id="A0A9X3IQL3"/>
<keyword evidence="11" id="KW-1185">Reference proteome</keyword>
<evidence type="ECO:0000256" key="7">
    <source>
        <dbReference type="ARBA" id="ARBA00023033"/>
    </source>
</evidence>
<dbReference type="SUPFAM" id="SSF51905">
    <property type="entry name" value="FAD/NAD(P)-binding domain"/>
    <property type="match status" value="2"/>
</dbReference>
<dbReference type="Gene3D" id="3.50.50.60">
    <property type="entry name" value="FAD/NAD(P)-binding domain"/>
    <property type="match status" value="2"/>
</dbReference>
<comment type="cofactor">
    <cofactor evidence="1">
        <name>FAD</name>
        <dbReference type="ChEBI" id="CHEBI:57692"/>
    </cofactor>
</comment>
<evidence type="ECO:0000256" key="3">
    <source>
        <dbReference type="ARBA" id="ARBA00022630"/>
    </source>
</evidence>
<dbReference type="FunFam" id="3.50.50.60:FF:000138">
    <property type="entry name" value="Flavin-containing monooxygenase"/>
    <property type="match status" value="1"/>
</dbReference>
<dbReference type="PIRSF" id="PIRSF000332">
    <property type="entry name" value="FMO"/>
    <property type="match status" value="1"/>
</dbReference>
<dbReference type="GO" id="GO:0004499">
    <property type="term" value="F:N,N-dimethylaniline monooxygenase activity"/>
    <property type="evidence" value="ECO:0007669"/>
    <property type="project" value="InterPro"/>
</dbReference>
<organism evidence="10 11">
    <name type="scientific">Parathalassolituus penaei</name>
    <dbReference type="NCBI Taxonomy" id="2997323"/>
    <lineage>
        <taxon>Bacteria</taxon>
        <taxon>Pseudomonadati</taxon>
        <taxon>Pseudomonadota</taxon>
        <taxon>Gammaproteobacteria</taxon>
        <taxon>Oceanospirillales</taxon>
        <taxon>Oceanospirillaceae</taxon>
        <taxon>Parathalassolituus</taxon>
    </lineage>
</organism>
<dbReference type="InterPro" id="IPR000960">
    <property type="entry name" value="Flavin_mOase"/>
</dbReference>
<evidence type="ECO:0000256" key="9">
    <source>
        <dbReference type="ARBA" id="ARBA00035159"/>
    </source>
</evidence>
<evidence type="ECO:0000313" key="11">
    <source>
        <dbReference type="Proteomes" id="UP001150830"/>
    </source>
</evidence>
<proteinExistence type="inferred from homology"/>
<sequence>MTQRIAIIGAGPSGLAQLRAFQSAQAKGAEIPELVCFEKQGDWGGQWNYTWRTGLDENGEPVHGSMYRYLWSNGPKEALEFADYSFDEHFGKPIASYPPREVLWDYIKGRVEKAGVRQYIRFNSPVRNIEFNADSNNFTVTVHDHNKDEVYSEVFDFVVVASGHFSTPNVPQYPGFEHFGGRILHAHDFRDALEFKGKDILVVGSSYSAEDIGSQCYKYGARSITSCYRSKPMGYKWPHNWEEKPAMTHVDVNTVFFADGTSKKIDAIILCTGYLHHFPFLPEELRLKTNNRLWPLNLYKGVVWENNTRLFYLGMQDQWYSFNMFDAQAWYVRDVIMGRIELPALDAMRAHSAEWRERELQLSSDKESYEYQGSYIQDLIDATDYPNFDIPAVNETFLKWKKHKKQDIMTFRDYSFPSIMTGTASPAHHTPWLYALDDSLEAYLSDTPKADEIKRASGQ</sequence>
<reference evidence="10" key="1">
    <citation type="submission" date="2022-11" db="EMBL/GenBank/DDBJ databases">
        <title>Parathalassolutuus dongxingensis gen. nov., sp. nov., a novel member of family Oceanospirillaceae isolated from a coastal shrimp pond in Guangxi, China.</title>
        <authorList>
            <person name="Chen H."/>
        </authorList>
    </citation>
    <scope>NUCLEOTIDE SEQUENCE</scope>
    <source>
        <strain evidence="10">G-43</strain>
    </source>
</reference>
<evidence type="ECO:0000256" key="4">
    <source>
        <dbReference type="ARBA" id="ARBA00022827"/>
    </source>
</evidence>
<evidence type="ECO:0000256" key="6">
    <source>
        <dbReference type="ARBA" id="ARBA00023002"/>
    </source>
</evidence>
<evidence type="ECO:0000256" key="8">
    <source>
        <dbReference type="ARBA" id="ARBA00034528"/>
    </source>
</evidence>
<dbReference type="GO" id="GO:0050661">
    <property type="term" value="F:NADP binding"/>
    <property type="evidence" value="ECO:0007669"/>
    <property type="project" value="InterPro"/>
</dbReference>
<dbReference type="GO" id="GO:0050660">
    <property type="term" value="F:flavin adenine dinucleotide binding"/>
    <property type="evidence" value="ECO:0007669"/>
    <property type="project" value="InterPro"/>
</dbReference>
<keyword evidence="3" id="KW-0285">Flavoprotein</keyword>
<keyword evidence="5" id="KW-0521">NADP</keyword>
<dbReference type="RefSeq" id="WP_283172140.1">
    <property type="nucleotide sequence ID" value="NZ_JAPNOA010000007.1"/>
</dbReference>
<name>A0A9X3IQL3_9GAMM</name>
<dbReference type="EC" id="1.14.13.148" evidence="8"/>
<keyword evidence="7" id="KW-0503">Monooxygenase</keyword>
<keyword evidence="4" id="KW-0274">FAD</keyword>
<protein>
    <recommendedName>
        <fullName evidence="9">Trimethylamine monooxygenase</fullName>
        <ecNumber evidence="8">1.14.13.148</ecNumber>
    </recommendedName>
</protein>
<evidence type="ECO:0000256" key="1">
    <source>
        <dbReference type="ARBA" id="ARBA00001974"/>
    </source>
</evidence>
<accession>A0A9X3IQL3</accession>
<evidence type="ECO:0000313" key="10">
    <source>
        <dbReference type="EMBL" id="MCY0963921.1"/>
    </source>
</evidence>
<evidence type="ECO:0000256" key="2">
    <source>
        <dbReference type="ARBA" id="ARBA00009183"/>
    </source>
</evidence>
<dbReference type="InterPro" id="IPR036188">
    <property type="entry name" value="FAD/NAD-bd_sf"/>
</dbReference>
<dbReference type="PANTHER" id="PTHR23023">
    <property type="entry name" value="DIMETHYLANILINE MONOOXYGENASE"/>
    <property type="match status" value="1"/>
</dbReference>
<dbReference type="InterPro" id="IPR050346">
    <property type="entry name" value="FMO-like"/>
</dbReference>
<comment type="caution">
    <text evidence="10">The sequence shown here is derived from an EMBL/GenBank/DDBJ whole genome shotgun (WGS) entry which is preliminary data.</text>
</comment>
<evidence type="ECO:0000256" key="5">
    <source>
        <dbReference type="ARBA" id="ARBA00022857"/>
    </source>
</evidence>
<dbReference type="Pfam" id="PF00743">
    <property type="entry name" value="FMO-like"/>
    <property type="match status" value="2"/>
</dbReference>